<organism evidence="6 7">
    <name type="scientific">Theileria parva</name>
    <name type="common">East coast fever infection agent</name>
    <dbReference type="NCBI Taxonomy" id="5875"/>
    <lineage>
        <taxon>Eukaryota</taxon>
        <taxon>Sar</taxon>
        <taxon>Alveolata</taxon>
        <taxon>Apicomplexa</taxon>
        <taxon>Aconoidasida</taxon>
        <taxon>Piroplasmida</taxon>
        <taxon>Theileriidae</taxon>
        <taxon>Theileria</taxon>
    </lineage>
</organism>
<evidence type="ECO:0000256" key="1">
    <source>
        <dbReference type="ARBA" id="ARBA00004173"/>
    </source>
</evidence>
<dbReference type="RefSeq" id="XP_765740.1">
    <property type="nucleotide sequence ID" value="XM_760647.1"/>
</dbReference>
<reference evidence="6 7" key="1">
    <citation type="journal article" date="2005" name="Science">
        <title>Genome sequence of Theileria parva, a bovine pathogen that transforms lymphocytes.</title>
        <authorList>
            <person name="Gardner M.J."/>
            <person name="Bishop R."/>
            <person name="Shah T."/>
            <person name="de Villiers E.P."/>
            <person name="Carlton J.M."/>
            <person name="Hall N."/>
            <person name="Ren Q."/>
            <person name="Paulsen I.T."/>
            <person name="Pain A."/>
            <person name="Berriman M."/>
            <person name="Wilson R.J.M."/>
            <person name="Sato S."/>
            <person name="Ralph S.A."/>
            <person name="Mann D.J."/>
            <person name="Xiong Z."/>
            <person name="Shallom S.J."/>
            <person name="Weidman J."/>
            <person name="Jiang L."/>
            <person name="Lynn J."/>
            <person name="Weaver B."/>
            <person name="Shoaibi A."/>
            <person name="Domingo A.R."/>
            <person name="Wasawo D."/>
            <person name="Crabtree J."/>
            <person name="Wortman J.R."/>
            <person name="Haas B."/>
            <person name="Angiuoli S.V."/>
            <person name="Creasy T.H."/>
            <person name="Lu C."/>
            <person name="Suh B."/>
            <person name="Silva J.C."/>
            <person name="Utterback T.R."/>
            <person name="Feldblyum T.V."/>
            <person name="Pertea M."/>
            <person name="Allen J."/>
            <person name="Nierman W.C."/>
            <person name="Taracha E.L.N."/>
            <person name="Salzberg S.L."/>
            <person name="White O.R."/>
            <person name="Fitzhugh H.A."/>
            <person name="Morzaria S."/>
            <person name="Venter J.C."/>
            <person name="Fraser C.M."/>
            <person name="Nene V."/>
        </authorList>
    </citation>
    <scope>NUCLEOTIDE SEQUENCE [LARGE SCALE GENOMIC DNA]</scope>
    <source>
        <strain evidence="6 7">Muguga</strain>
    </source>
</reference>
<evidence type="ECO:0000256" key="4">
    <source>
        <dbReference type="ARBA" id="ARBA00023128"/>
    </source>
</evidence>
<protein>
    <recommendedName>
        <fullName evidence="5">Prokaryotic-type class I peptide chain release factors domain-containing protein</fullName>
    </recommendedName>
</protein>
<name>Q4N9A1_THEPA</name>
<dbReference type="EMBL" id="AAGK01000001">
    <property type="protein sequence ID" value="EAN33457.1"/>
    <property type="molecule type" value="Genomic_DNA"/>
</dbReference>
<feature type="domain" description="Prokaryotic-type class I peptide chain release factors" evidence="5">
    <location>
        <begin position="91"/>
        <end position="205"/>
    </location>
</feature>
<dbReference type="KEGG" id="tpv:TP01_0213"/>
<dbReference type="VEuPathDB" id="PiroplasmaDB:TpMuguga_01g00213"/>
<evidence type="ECO:0000256" key="2">
    <source>
        <dbReference type="ARBA" id="ARBA00010835"/>
    </source>
</evidence>
<comment type="subcellular location">
    <subcellularLocation>
        <location evidence="1">Mitochondrion</location>
    </subcellularLocation>
</comment>
<dbReference type="PANTHER" id="PTHR46203:SF1">
    <property type="entry name" value="MITOCHONDRIAL TRANSLATION RELEASE FACTOR IN RESCUE"/>
    <property type="match status" value="1"/>
</dbReference>
<dbReference type="STRING" id="5875.Q4N9A1"/>
<comment type="similarity">
    <text evidence="2">Belongs to the prokaryotic/mitochondrial release factor family.</text>
</comment>
<keyword evidence="4" id="KW-0496">Mitochondrion</keyword>
<dbReference type="Proteomes" id="UP000001949">
    <property type="component" value="Unassembled WGS sequence"/>
</dbReference>
<dbReference type="Pfam" id="PF00472">
    <property type="entry name" value="RF-1"/>
    <property type="match status" value="1"/>
</dbReference>
<evidence type="ECO:0000259" key="5">
    <source>
        <dbReference type="Pfam" id="PF00472"/>
    </source>
</evidence>
<sequence>MKLPVYGIVLLSFLTSNGFITNNHSRMLPFVRYSSPFSHRRAGIFTYTLDLSYKHLNKSGRLYSHNSGYYDNTKDHKELELKALRNKVFEISEPNSKLEEKYIKASGPGGQKINKSAICVQLNYSNPSGSIKINIKTKKHRTLILNRIEATEILIAKLKEIKDKEIMDEKREQFKESMRNRELSEKSKYRRMVYKKNRSFIKKMRSTAKIHESEY</sequence>
<keyword evidence="3" id="KW-0809">Transit peptide</keyword>
<evidence type="ECO:0000313" key="7">
    <source>
        <dbReference type="Proteomes" id="UP000001949"/>
    </source>
</evidence>
<dbReference type="GO" id="GO:0003747">
    <property type="term" value="F:translation release factor activity"/>
    <property type="evidence" value="ECO:0007669"/>
    <property type="project" value="InterPro"/>
</dbReference>
<dbReference type="GeneID" id="3503148"/>
<gene>
    <name evidence="6" type="ordered locus">TP01_0213</name>
</gene>
<dbReference type="InterPro" id="IPR052405">
    <property type="entry name" value="Mito_Transl_Release_Factor"/>
</dbReference>
<dbReference type="InterPro" id="IPR000352">
    <property type="entry name" value="Pep_chain_release_fac_I"/>
</dbReference>
<dbReference type="GO" id="GO:0005739">
    <property type="term" value="C:mitochondrion"/>
    <property type="evidence" value="ECO:0007669"/>
    <property type="project" value="UniProtKB-SubCell"/>
</dbReference>
<dbReference type="InParanoid" id="Q4N9A1"/>
<accession>Q4N9A1</accession>
<dbReference type="InterPro" id="IPR045853">
    <property type="entry name" value="Pep_chain_release_fac_I_sf"/>
</dbReference>
<evidence type="ECO:0000313" key="6">
    <source>
        <dbReference type="EMBL" id="EAN33457.1"/>
    </source>
</evidence>
<comment type="caution">
    <text evidence="6">The sequence shown here is derived from an EMBL/GenBank/DDBJ whole genome shotgun (WGS) entry which is preliminary data.</text>
</comment>
<dbReference type="eggNOG" id="ENOG502TMP1">
    <property type="taxonomic scope" value="Eukaryota"/>
</dbReference>
<dbReference type="SUPFAM" id="SSF75620">
    <property type="entry name" value="Release factor"/>
    <property type="match status" value="1"/>
</dbReference>
<proteinExistence type="inferred from homology"/>
<keyword evidence="7" id="KW-1185">Reference proteome</keyword>
<dbReference type="PANTHER" id="PTHR46203">
    <property type="entry name" value="PROBABLE PEPTIDE CHAIN RELEASE FACTOR C12ORF65"/>
    <property type="match status" value="1"/>
</dbReference>
<dbReference type="AlphaFoldDB" id="Q4N9A1"/>
<evidence type="ECO:0000256" key="3">
    <source>
        <dbReference type="ARBA" id="ARBA00022946"/>
    </source>
</evidence>
<dbReference type="Gene3D" id="3.30.160.20">
    <property type="match status" value="1"/>
</dbReference>